<dbReference type="PROSITE" id="PS51257">
    <property type="entry name" value="PROKAR_LIPOPROTEIN"/>
    <property type="match status" value="1"/>
</dbReference>
<protein>
    <submittedName>
        <fullName evidence="1">Uncharacterized protein</fullName>
    </submittedName>
</protein>
<organism evidence="1 2">
    <name type="scientific">Zancudomyces culisetae</name>
    <name type="common">Gut fungus</name>
    <name type="synonym">Smittium culisetae</name>
    <dbReference type="NCBI Taxonomy" id="1213189"/>
    <lineage>
        <taxon>Eukaryota</taxon>
        <taxon>Fungi</taxon>
        <taxon>Fungi incertae sedis</taxon>
        <taxon>Zoopagomycota</taxon>
        <taxon>Kickxellomycotina</taxon>
        <taxon>Harpellomycetes</taxon>
        <taxon>Harpellales</taxon>
        <taxon>Legeriomycetaceae</taxon>
        <taxon>Zancudomyces</taxon>
    </lineage>
</organism>
<evidence type="ECO:0000313" key="1">
    <source>
        <dbReference type="EMBL" id="OMH85332.1"/>
    </source>
</evidence>
<proteinExistence type="predicted"/>
<dbReference type="AlphaFoldDB" id="A0A1R1PWR0"/>
<keyword evidence="2" id="KW-1185">Reference proteome</keyword>
<comment type="caution">
    <text evidence="1">The sequence shown here is derived from an EMBL/GenBank/DDBJ whole genome shotgun (WGS) entry which is preliminary data.</text>
</comment>
<dbReference type="Proteomes" id="UP000188320">
    <property type="component" value="Unassembled WGS sequence"/>
</dbReference>
<gene>
    <name evidence="1" type="ORF">AX774_g1138</name>
</gene>
<name>A0A1R1PWR0_ZANCU</name>
<reference evidence="2" key="1">
    <citation type="submission" date="2017-01" db="EMBL/GenBank/DDBJ databases">
        <authorList>
            <person name="Wang Y."/>
            <person name="White M."/>
            <person name="Kvist S."/>
            <person name="Moncalvo J.-M."/>
        </authorList>
    </citation>
    <scope>NUCLEOTIDE SEQUENCE [LARGE SCALE GENOMIC DNA]</scope>
    <source>
        <strain evidence="2">COL-18-3</strain>
    </source>
</reference>
<dbReference type="EMBL" id="LSSK01000094">
    <property type="protein sequence ID" value="OMH85332.1"/>
    <property type="molecule type" value="Genomic_DNA"/>
</dbReference>
<evidence type="ECO:0000313" key="2">
    <source>
        <dbReference type="Proteomes" id="UP000188320"/>
    </source>
</evidence>
<accession>A0A1R1PWR0</accession>
<sequence>MLEKSTAICSGVKSPGTKFDEISSPSVPTFLTSSCRIPSIVETVYLLLAMPNGLVILKRLVPSADFTVKSSDLSALQNLAINPTRGLSWI</sequence>